<sequence length="247" mass="28332">MARPKPWLKMWTEWVHDPKMLNLTLAEQGAWWRVVSLAHECNAGGGLVKGNGAPLTIKEIAKTLYMTAPEDFEVMKSMNNKMVEAGSLAWNHGILTVIHLNDRQEMMPSETPEARRNRVRLYRERQAGIPVTEKSLHEPIIAEISKLHEQYFGIITPVLAEKFKDFVENYHGPVEWINLAFAEAVKYKNRRWKYVEAILYSWQEKGGPHADRGRGDKGEQPGADQRDPLASYREQGWEVLGDEEPEA</sequence>
<comment type="caution">
    <text evidence="3">The sequence shown here is derived from an EMBL/GenBank/DDBJ whole genome shotgun (WGS) entry which is preliminary data.</text>
</comment>
<organism evidence="3">
    <name type="scientific">marine sediment metagenome</name>
    <dbReference type="NCBI Taxonomy" id="412755"/>
    <lineage>
        <taxon>unclassified sequences</taxon>
        <taxon>metagenomes</taxon>
        <taxon>ecological metagenomes</taxon>
    </lineage>
</organism>
<name>X1ULC0_9ZZZZ</name>
<dbReference type="SUPFAM" id="SSF158499">
    <property type="entry name" value="DnaD domain-like"/>
    <property type="match status" value="1"/>
</dbReference>
<dbReference type="EMBL" id="BARW01023217">
    <property type="protein sequence ID" value="GAI93134.1"/>
    <property type="molecule type" value="Genomic_DNA"/>
</dbReference>
<feature type="compositionally biased region" description="Basic and acidic residues" evidence="1">
    <location>
        <begin position="206"/>
        <end position="227"/>
    </location>
</feature>
<proteinExistence type="predicted"/>
<evidence type="ECO:0000256" key="1">
    <source>
        <dbReference type="SAM" id="MobiDB-lite"/>
    </source>
</evidence>
<reference evidence="3" key="1">
    <citation type="journal article" date="2014" name="Front. Microbiol.">
        <title>High frequency of phylogenetically diverse reductive dehalogenase-homologous genes in deep subseafloor sedimentary metagenomes.</title>
        <authorList>
            <person name="Kawai M."/>
            <person name="Futagami T."/>
            <person name="Toyoda A."/>
            <person name="Takaki Y."/>
            <person name="Nishi S."/>
            <person name="Hori S."/>
            <person name="Arai W."/>
            <person name="Tsubouchi T."/>
            <person name="Morono Y."/>
            <person name="Uchiyama I."/>
            <person name="Ito T."/>
            <person name="Fujiyama A."/>
            <person name="Inagaki F."/>
            <person name="Takami H."/>
        </authorList>
    </citation>
    <scope>NUCLEOTIDE SEQUENCE</scope>
    <source>
        <strain evidence="3">Expedition CK06-06</strain>
    </source>
</reference>
<evidence type="ECO:0000259" key="2">
    <source>
        <dbReference type="Pfam" id="PF07261"/>
    </source>
</evidence>
<dbReference type="Pfam" id="PF07261">
    <property type="entry name" value="DnaB_2"/>
    <property type="match status" value="1"/>
</dbReference>
<dbReference type="InterPro" id="IPR006343">
    <property type="entry name" value="DnaB/C_C"/>
</dbReference>
<dbReference type="AlphaFoldDB" id="X1ULC0"/>
<gene>
    <name evidence="3" type="ORF">S12H4_38552</name>
</gene>
<evidence type="ECO:0000313" key="3">
    <source>
        <dbReference type="EMBL" id="GAI93134.1"/>
    </source>
</evidence>
<dbReference type="InterPro" id="IPR034829">
    <property type="entry name" value="DnaD-like_sf"/>
</dbReference>
<feature type="non-terminal residue" evidence="3">
    <location>
        <position position="247"/>
    </location>
</feature>
<dbReference type="NCBIfam" id="TIGR01446">
    <property type="entry name" value="DnaD_dom"/>
    <property type="match status" value="1"/>
</dbReference>
<feature type="domain" description="DnaB/C C-terminal" evidence="2">
    <location>
        <begin position="148"/>
        <end position="206"/>
    </location>
</feature>
<protein>
    <recommendedName>
        <fullName evidence="2">DnaB/C C-terminal domain-containing protein</fullName>
    </recommendedName>
</protein>
<dbReference type="Gene3D" id="1.10.10.630">
    <property type="entry name" value="DnaD domain-like"/>
    <property type="match status" value="1"/>
</dbReference>
<feature type="region of interest" description="Disordered" evidence="1">
    <location>
        <begin position="205"/>
        <end position="247"/>
    </location>
</feature>
<accession>X1ULC0</accession>